<dbReference type="PANTHER" id="PTHR46494:SF1">
    <property type="entry name" value="CORA FAMILY METAL ION TRANSPORTER (EUROFUNG)"/>
    <property type="match status" value="1"/>
</dbReference>
<gene>
    <name evidence="10" type="ORF">DEO23_03985</name>
</gene>
<evidence type="ECO:0000256" key="1">
    <source>
        <dbReference type="ARBA" id="ARBA00004651"/>
    </source>
</evidence>
<dbReference type="GO" id="GO:0005886">
    <property type="term" value="C:plasma membrane"/>
    <property type="evidence" value="ECO:0007669"/>
    <property type="project" value="UniProtKB-SubCell"/>
</dbReference>
<dbReference type="InterPro" id="IPR045863">
    <property type="entry name" value="CorA_TM1_TM2"/>
</dbReference>
<keyword evidence="5 9" id="KW-0812">Transmembrane</keyword>
<reference evidence="10 11" key="1">
    <citation type="submission" date="2018-05" db="EMBL/GenBank/DDBJ databases">
        <title>Brachybacterium sp. M1HQ-2T, whole genome shotgun sequence.</title>
        <authorList>
            <person name="Tuo L."/>
        </authorList>
    </citation>
    <scope>NUCLEOTIDE SEQUENCE [LARGE SCALE GENOMIC DNA]</scope>
    <source>
        <strain evidence="10 11">M1HQ-2</strain>
    </source>
</reference>
<dbReference type="AlphaFoldDB" id="A0A2U2RPI1"/>
<keyword evidence="4" id="KW-1003">Cell membrane</keyword>
<feature type="region of interest" description="Disordered" evidence="8">
    <location>
        <begin position="285"/>
        <end position="323"/>
    </location>
</feature>
<keyword evidence="7 9" id="KW-0472">Membrane</keyword>
<dbReference type="InterPro" id="IPR045861">
    <property type="entry name" value="CorA_cytoplasmic_dom"/>
</dbReference>
<accession>A0A2U2RPI1</accession>
<feature type="compositionally biased region" description="Low complexity" evidence="8">
    <location>
        <begin position="77"/>
        <end position="93"/>
    </location>
</feature>
<organism evidence="10 11">
    <name type="scientific">Brachybacterium endophyticum</name>
    <dbReference type="NCBI Taxonomy" id="2182385"/>
    <lineage>
        <taxon>Bacteria</taxon>
        <taxon>Bacillati</taxon>
        <taxon>Actinomycetota</taxon>
        <taxon>Actinomycetes</taxon>
        <taxon>Micrococcales</taxon>
        <taxon>Dermabacteraceae</taxon>
        <taxon>Brachybacterium</taxon>
    </lineage>
</organism>
<dbReference type="Gene3D" id="1.20.58.340">
    <property type="entry name" value="Magnesium transport protein CorA, transmembrane region"/>
    <property type="match status" value="2"/>
</dbReference>
<evidence type="ECO:0000256" key="9">
    <source>
        <dbReference type="SAM" id="Phobius"/>
    </source>
</evidence>
<keyword evidence="6 9" id="KW-1133">Transmembrane helix</keyword>
<dbReference type="GO" id="GO:0050897">
    <property type="term" value="F:cobalt ion binding"/>
    <property type="evidence" value="ECO:0007669"/>
    <property type="project" value="TreeGrafter"/>
</dbReference>
<evidence type="ECO:0008006" key="12">
    <source>
        <dbReference type="Google" id="ProtNLM"/>
    </source>
</evidence>
<evidence type="ECO:0000256" key="6">
    <source>
        <dbReference type="ARBA" id="ARBA00022989"/>
    </source>
</evidence>
<evidence type="ECO:0000256" key="2">
    <source>
        <dbReference type="ARBA" id="ARBA00009765"/>
    </source>
</evidence>
<dbReference type="GO" id="GO:0015087">
    <property type="term" value="F:cobalt ion transmembrane transporter activity"/>
    <property type="evidence" value="ECO:0007669"/>
    <property type="project" value="TreeGrafter"/>
</dbReference>
<dbReference type="Proteomes" id="UP000245590">
    <property type="component" value="Unassembled WGS sequence"/>
</dbReference>
<comment type="subcellular location">
    <subcellularLocation>
        <location evidence="1">Cell membrane</location>
        <topology evidence="1">Multi-pass membrane protein</topology>
    </subcellularLocation>
</comment>
<dbReference type="Pfam" id="PF01544">
    <property type="entry name" value="CorA"/>
    <property type="match status" value="2"/>
</dbReference>
<evidence type="ECO:0000256" key="3">
    <source>
        <dbReference type="ARBA" id="ARBA00022448"/>
    </source>
</evidence>
<name>A0A2U2RPI1_9MICO</name>
<feature type="compositionally biased region" description="Acidic residues" evidence="8">
    <location>
        <begin position="67"/>
        <end position="76"/>
    </location>
</feature>
<comment type="caution">
    <text evidence="10">The sequence shown here is derived from an EMBL/GenBank/DDBJ whole genome shotgun (WGS) entry which is preliminary data.</text>
</comment>
<dbReference type="EMBL" id="QFKX01000001">
    <property type="protein sequence ID" value="PWH07777.1"/>
    <property type="molecule type" value="Genomic_DNA"/>
</dbReference>
<evidence type="ECO:0000256" key="7">
    <source>
        <dbReference type="ARBA" id="ARBA00023136"/>
    </source>
</evidence>
<dbReference type="OrthoDB" id="9803416at2"/>
<evidence type="ECO:0000256" key="5">
    <source>
        <dbReference type="ARBA" id="ARBA00022692"/>
    </source>
</evidence>
<keyword evidence="3" id="KW-0813">Transport</keyword>
<feature type="transmembrane region" description="Helical" evidence="9">
    <location>
        <begin position="375"/>
        <end position="392"/>
    </location>
</feature>
<evidence type="ECO:0000313" key="11">
    <source>
        <dbReference type="Proteomes" id="UP000245590"/>
    </source>
</evidence>
<feature type="compositionally biased region" description="Low complexity" evidence="8">
    <location>
        <begin position="290"/>
        <end position="322"/>
    </location>
</feature>
<dbReference type="RefSeq" id="WP_109274664.1">
    <property type="nucleotide sequence ID" value="NZ_QFKX01000001.1"/>
</dbReference>
<evidence type="ECO:0000256" key="4">
    <source>
        <dbReference type="ARBA" id="ARBA00022475"/>
    </source>
</evidence>
<dbReference type="SUPFAM" id="SSF144083">
    <property type="entry name" value="Magnesium transport protein CorA, transmembrane region"/>
    <property type="match status" value="1"/>
</dbReference>
<comment type="similarity">
    <text evidence="2">Belongs to the CorA metal ion transporter (MIT) (TC 1.A.35) family.</text>
</comment>
<dbReference type="GO" id="GO:0015095">
    <property type="term" value="F:magnesium ion transmembrane transporter activity"/>
    <property type="evidence" value="ECO:0007669"/>
    <property type="project" value="TreeGrafter"/>
</dbReference>
<keyword evidence="11" id="KW-1185">Reference proteome</keyword>
<dbReference type="InterPro" id="IPR002523">
    <property type="entry name" value="MgTranspt_CorA/ZnTranspt_ZntB"/>
</dbReference>
<evidence type="ECO:0000313" key="10">
    <source>
        <dbReference type="EMBL" id="PWH07777.1"/>
    </source>
</evidence>
<proteinExistence type="inferred from homology"/>
<dbReference type="GO" id="GO:0000287">
    <property type="term" value="F:magnesium ion binding"/>
    <property type="evidence" value="ECO:0007669"/>
    <property type="project" value="TreeGrafter"/>
</dbReference>
<dbReference type="PANTHER" id="PTHR46494">
    <property type="entry name" value="CORA FAMILY METAL ION TRANSPORTER (EUROFUNG)"/>
    <property type="match status" value="1"/>
</dbReference>
<feature type="transmembrane region" description="Helical" evidence="9">
    <location>
        <begin position="404"/>
        <end position="425"/>
    </location>
</feature>
<dbReference type="SUPFAM" id="SSF143865">
    <property type="entry name" value="CorA soluble domain-like"/>
    <property type="match status" value="1"/>
</dbReference>
<feature type="region of interest" description="Disordered" evidence="8">
    <location>
        <begin position="53"/>
        <end position="94"/>
    </location>
</feature>
<evidence type="ECO:0000256" key="8">
    <source>
        <dbReference type="SAM" id="MobiDB-lite"/>
    </source>
</evidence>
<protein>
    <recommendedName>
        <fullName evidence="12">Magnesium transporter</fullName>
    </recommendedName>
</protein>
<sequence length="431" mass="45100">MRTVHCLTRTIDPGGGATLRREEIRLDEMSARLAQDTGTTVWIDVVQDSVHHDSARDAGSAGRADATDDVTDDGSTDDAASAPDSAGAGTAPSLDGSVVRALTEALELSSSEVEGILGARARPKAVRHHSHLAFVVYAPVPVGRAALAARGEDPEAPVEDAPQPRRGEDQFRASRIAGFVLPGGVVTIRSDDAFDLGGLADAWESDEATDLGGEGLAHLLLDAVVDAQFWAVQWLDDRLDDLEDRVFDAGGRGGGGIESAAAALRTEMTRLRRGVLPMAGVVNRLREGASDPGPGSGAAPGSDSSRSPASTSSSDTDPGPDSLRAAELRSRHAALADHATRTEEWLDSQRETLNGVVDTHLGLQDQHLNVVMRRLAGWAAVISVPTLVTGWFGMNVPYPGSGSAAGLALAVALVAVPTLVLVIVLRRARWI</sequence>